<dbReference type="PANTHER" id="PTHR30093:SF2">
    <property type="entry name" value="TYPE II SECRETION SYSTEM PROTEIN H"/>
    <property type="match status" value="1"/>
</dbReference>
<dbReference type="PANTHER" id="PTHR30093">
    <property type="entry name" value="GENERAL SECRETION PATHWAY PROTEIN G"/>
    <property type="match status" value="1"/>
</dbReference>
<evidence type="ECO:0000256" key="2">
    <source>
        <dbReference type="SAM" id="SignalP"/>
    </source>
</evidence>
<reference evidence="4 5" key="1">
    <citation type="submission" date="2019-02" db="EMBL/GenBank/DDBJ databases">
        <title>Deep-cultivation of Planctomycetes and their phenomic and genomic characterization uncovers novel biology.</title>
        <authorList>
            <person name="Wiegand S."/>
            <person name="Jogler M."/>
            <person name="Boedeker C."/>
            <person name="Pinto D."/>
            <person name="Vollmers J."/>
            <person name="Rivas-Marin E."/>
            <person name="Kohn T."/>
            <person name="Peeters S.H."/>
            <person name="Heuer A."/>
            <person name="Rast P."/>
            <person name="Oberbeckmann S."/>
            <person name="Bunk B."/>
            <person name="Jeske O."/>
            <person name="Meyerdierks A."/>
            <person name="Storesund J.E."/>
            <person name="Kallscheuer N."/>
            <person name="Luecker S."/>
            <person name="Lage O.M."/>
            <person name="Pohl T."/>
            <person name="Merkel B.J."/>
            <person name="Hornburger P."/>
            <person name="Mueller R.-W."/>
            <person name="Bruemmer F."/>
            <person name="Labrenz M."/>
            <person name="Spormann A.M."/>
            <person name="Op den Camp H."/>
            <person name="Overmann J."/>
            <person name="Amann R."/>
            <person name="Jetten M.S.M."/>
            <person name="Mascher T."/>
            <person name="Medema M.H."/>
            <person name="Devos D.P."/>
            <person name="Kaster A.-K."/>
            <person name="Ovreas L."/>
            <person name="Rohde M."/>
            <person name="Galperin M.Y."/>
            <person name="Jogler C."/>
        </authorList>
    </citation>
    <scope>NUCLEOTIDE SEQUENCE [LARGE SCALE GENOMIC DNA]</scope>
    <source>
        <strain evidence="4 5">Mal33</strain>
    </source>
</reference>
<evidence type="ECO:0000259" key="3">
    <source>
        <dbReference type="Pfam" id="PF07596"/>
    </source>
</evidence>
<dbReference type="SUPFAM" id="SSF54523">
    <property type="entry name" value="Pili subunits"/>
    <property type="match status" value="1"/>
</dbReference>
<dbReference type="SMART" id="SM00028">
    <property type="entry name" value="TPR"/>
    <property type="match status" value="3"/>
</dbReference>
<dbReference type="AlphaFoldDB" id="A0A518IW28"/>
<dbReference type="InterPro" id="IPR011453">
    <property type="entry name" value="DUF1559"/>
</dbReference>
<dbReference type="Pfam" id="PF13424">
    <property type="entry name" value="TPR_12"/>
    <property type="match status" value="1"/>
</dbReference>
<feature type="domain" description="DUF1559" evidence="3">
    <location>
        <begin position="770"/>
        <end position="815"/>
    </location>
</feature>
<feature type="compositionally biased region" description="Low complexity" evidence="1">
    <location>
        <begin position="32"/>
        <end position="49"/>
    </location>
</feature>
<dbReference type="Pfam" id="PF07596">
    <property type="entry name" value="SBP_bac_10"/>
    <property type="match status" value="2"/>
</dbReference>
<dbReference type="InterPro" id="IPR045584">
    <property type="entry name" value="Pilin-like"/>
</dbReference>
<dbReference type="EMBL" id="CP036318">
    <property type="protein sequence ID" value="QDV57290.1"/>
    <property type="molecule type" value="Genomic_DNA"/>
</dbReference>
<dbReference type="InterPro" id="IPR019734">
    <property type="entry name" value="TPR_rpt"/>
</dbReference>
<dbReference type="InterPro" id="IPR011990">
    <property type="entry name" value="TPR-like_helical_dom_sf"/>
</dbReference>
<keyword evidence="5" id="KW-1185">Reference proteome</keyword>
<evidence type="ECO:0000256" key="1">
    <source>
        <dbReference type="SAM" id="MobiDB-lite"/>
    </source>
</evidence>
<sequence precursor="true">MKTRTICLLLLIWTPCLAFAQAVTAVPLTPTTTEAPASPAATAQPAQPAAEKEAAAPESYDSLAQRKSQLIGEYRDAEQQQQSELAIEKLAELFAVEVKLLEMAEEQLGADNVDLANAYRATPQGDGSLLAFSLYELGDYKRSAEFYSQTLNIARRRTDLKLEVYNDLVWLNRRAQRLAEATPEEIERYNAALKTSKEVEALMGAKQYDRVVASGPEALATRREIAGITPRLASEYGSLAAALVKTGKNEEAEEAYDTTLEMYEQTLGKETVRYATILYNKAIFYRDLDRLADAEAALLETRRIENRLGVDVESQMMTLNEIAGLYRKTQEAEKFDGIVGEYRRLERNSHLGLVALQRHIPLDAYLVGSFDPAALVEDESLKFLPHELLASLSSGAFGVDPAAIQSAVGFLSVAPIEQALCWGVLLKPLVGEQLALKLPVETAGASLGDFNYQKTVSESGGVACHGTLADGTLFVGTEAALKQVLAMQRAKPEVAESSKLSRRLREMHGSGKALVAFDMSKVQLFAQAVFAEMPPVPPQLANLKSLPDHLDSASLVVSFKESPYVSLQMLPRADSSVDNLGAIAQQALEFGANQLLQTVTDGVQAAGSPIAQPVQAYLERVIRAKYQELTPRAEAGQLVIQMDNILDVEAALHVGLLIPAVQGAQMSAQGMSGMNNLKQIALAMHNYHDTYATLPGRRVRPDGKPTGLSWRVHVLPFLEQTELYEQFRLDEPWDSDHNKALIEKMPAVFASPGIELPAGKTIYLTLDGSGTLMQNDSATRFRDITDGLSNTIMAVEANPDQAVVWTKPDDLAYDPQQPLVGLGQSRPEGFYIMLADGAVRLQSADVDPKTVAAMASIAGGEVIELE</sequence>
<proteinExistence type="predicted"/>
<feature type="chain" id="PRO_5021911131" description="DUF1559 domain-containing protein" evidence="2">
    <location>
        <begin position="21"/>
        <end position="866"/>
    </location>
</feature>
<name>A0A518IW28_9BACT</name>
<keyword evidence="2" id="KW-0732">Signal</keyword>
<feature type="signal peptide" evidence="2">
    <location>
        <begin position="1"/>
        <end position="20"/>
    </location>
</feature>
<gene>
    <name evidence="4" type="ORF">Mal33_32940</name>
</gene>
<dbReference type="Gene3D" id="1.25.40.10">
    <property type="entry name" value="Tetratricopeptide repeat domain"/>
    <property type="match status" value="1"/>
</dbReference>
<organism evidence="4 5">
    <name type="scientific">Rosistilla oblonga</name>
    <dbReference type="NCBI Taxonomy" id="2527990"/>
    <lineage>
        <taxon>Bacteria</taxon>
        <taxon>Pseudomonadati</taxon>
        <taxon>Planctomycetota</taxon>
        <taxon>Planctomycetia</taxon>
        <taxon>Pirellulales</taxon>
        <taxon>Pirellulaceae</taxon>
        <taxon>Rosistilla</taxon>
    </lineage>
</organism>
<dbReference type="RefSeq" id="WP_145286543.1">
    <property type="nucleotide sequence ID" value="NZ_CP036318.1"/>
</dbReference>
<dbReference type="SUPFAM" id="SSF48452">
    <property type="entry name" value="TPR-like"/>
    <property type="match status" value="1"/>
</dbReference>
<evidence type="ECO:0000313" key="5">
    <source>
        <dbReference type="Proteomes" id="UP000316770"/>
    </source>
</evidence>
<protein>
    <recommendedName>
        <fullName evidence="3">DUF1559 domain-containing protein</fullName>
    </recommendedName>
</protein>
<evidence type="ECO:0000313" key="4">
    <source>
        <dbReference type="EMBL" id="QDV57290.1"/>
    </source>
</evidence>
<accession>A0A518IW28</accession>
<dbReference type="Proteomes" id="UP000316770">
    <property type="component" value="Chromosome"/>
</dbReference>
<feature type="region of interest" description="Disordered" evidence="1">
    <location>
        <begin position="32"/>
        <end position="60"/>
    </location>
</feature>
<feature type="domain" description="DUF1559" evidence="3">
    <location>
        <begin position="671"/>
        <end position="745"/>
    </location>
</feature>